<comment type="caution">
    <text evidence="1">The sequence shown here is derived from an EMBL/GenBank/DDBJ whole genome shotgun (WGS) entry which is preliminary data.</text>
</comment>
<dbReference type="AlphaFoldDB" id="A0AAD9LI64"/>
<proteinExistence type="predicted"/>
<dbReference type="Proteomes" id="UP001195914">
    <property type="component" value="Unassembled WGS sequence"/>
</dbReference>
<evidence type="ECO:0008006" key="3">
    <source>
        <dbReference type="Google" id="ProtNLM"/>
    </source>
</evidence>
<dbReference type="GO" id="GO:0006367">
    <property type="term" value="P:transcription initiation at RNA polymerase II promoter"/>
    <property type="evidence" value="ECO:0007669"/>
    <property type="project" value="InterPro"/>
</dbReference>
<dbReference type="EMBL" id="JAHBMH010000044">
    <property type="protein sequence ID" value="KAK1936309.1"/>
    <property type="molecule type" value="Genomic_DNA"/>
</dbReference>
<sequence length="304" mass="34758">MSFVNASSSFHLHLESQSQSGSHGEPPKSTIQFSSRASNITYKGETCPLVYVTHKILRILTQHNRALHTLEVEKALRSLGFMGVDICTNKELFESLQKVKRIEFDVSRKLLLYRNPYQSITTPELLLEYINKNAVVKGLRVNEELLNANAKMIEWLDEIMKQRKVRAVRSNSSHIKGKQKCRYSGTTNQCSVYSATKCRECLTNVNGILLFPLGKSNYEQDRYKLDHDIKGLWDSVVTPPLEELLTEYNISQVDQTYAASHGTRKRRGEGKQAKNAGIKMRRIYNTHLFTAQELCTDISNTLRK</sequence>
<keyword evidence="2" id="KW-1185">Reference proteome</keyword>
<evidence type="ECO:0000313" key="2">
    <source>
        <dbReference type="Proteomes" id="UP001195914"/>
    </source>
</evidence>
<gene>
    <name evidence="1" type="ORF">X943_002682</name>
</gene>
<name>A0AAD9LI64_BABDI</name>
<dbReference type="InterPro" id="IPR016656">
    <property type="entry name" value="TFIIE-bsu"/>
</dbReference>
<dbReference type="GO" id="GO:0001097">
    <property type="term" value="F:TFIIH-class transcription factor complex binding"/>
    <property type="evidence" value="ECO:0007669"/>
    <property type="project" value="TreeGrafter"/>
</dbReference>
<evidence type="ECO:0000313" key="1">
    <source>
        <dbReference type="EMBL" id="KAK1936309.1"/>
    </source>
</evidence>
<dbReference type="PANTHER" id="PTHR12716:SF8">
    <property type="entry name" value="TRANSCRIPTION INITIATION FACTOR IIE SUBUNIT BETA"/>
    <property type="match status" value="1"/>
</dbReference>
<reference evidence="1" key="1">
    <citation type="journal article" date="2014" name="Nucleic Acids Res.">
        <title>The evolutionary dynamics of variant antigen genes in Babesia reveal a history of genomic innovation underlying host-parasite interaction.</title>
        <authorList>
            <person name="Jackson A.P."/>
            <person name="Otto T.D."/>
            <person name="Darby A."/>
            <person name="Ramaprasad A."/>
            <person name="Xia D."/>
            <person name="Echaide I.E."/>
            <person name="Farber M."/>
            <person name="Gahlot S."/>
            <person name="Gamble J."/>
            <person name="Gupta D."/>
            <person name="Gupta Y."/>
            <person name="Jackson L."/>
            <person name="Malandrin L."/>
            <person name="Malas T.B."/>
            <person name="Moussa E."/>
            <person name="Nair M."/>
            <person name="Reid A.J."/>
            <person name="Sanders M."/>
            <person name="Sharma J."/>
            <person name="Tracey A."/>
            <person name="Quail M.A."/>
            <person name="Weir W."/>
            <person name="Wastling J.M."/>
            <person name="Hall N."/>
            <person name="Willadsen P."/>
            <person name="Lingelbach K."/>
            <person name="Shiels B."/>
            <person name="Tait A."/>
            <person name="Berriman M."/>
            <person name="Allred D.R."/>
            <person name="Pain A."/>
        </authorList>
    </citation>
    <scope>NUCLEOTIDE SEQUENCE</scope>
    <source>
        <strain evidence="1">1802A</strain>
    </source>
</reference>
<organism evidence="1 2">
    <name type="scientific">Babesia divergens</name>
    <dbReference type="NCBI Taxonomy" id="32595"/>
    <lineage>
        <taxon>Eukaryota</taxon>
        <taxon>Sar</taxon>
        <taxon>Alveolata</taxon>
        <taxon>Apicomplexa</taxon>
        <taxon>Aconoidasida</taxon>
        <taxon>Piroplasmida</taxon>
        <taxon>Babesiidae</taxon>
        <taxon>Babesia</taxon>
    </lineage>
</organism>
<reference evidence="1" key="2">
    <citation type="submission" date="2021-05" db="EMBL/GenBank/DDBJ databases">
        <authorList>
            <person name="Pain A."/>
        </authorList>
    </citation>
    <scope>NUCLEOTIDE SEQUENCE</scope>
    <source>
        <strain evidence="1">1802A</strain>
    </source>
</reference>
<protein>
    <recommendedName>
        <fullName evidence="3">TFIIE beta domain-containing protein</fullName>
    </recommendedName>
</protein>
<dbReference type="GO" id="GO:0005673">
    <property type="term" value="C:transcription factor TFIIE complex"/>
    <property type="evidence" value="ECO:0007669"/>
    <property type="project" value="InterPro"/>
</dbReference>
<accession>A0AAD9LI64</accession>
<dbReference type="PANTHER" id="PTHR12716">
    <property type="entry name" value="TRANSCRIPTION INITIATION FACTOR IIE, BETA SUBUNIT"/>
    <property type="match status" value="1"/>
</dbReference>